<name>A0A2X3JA08_9ENTR</name>
<dbReference type="STRING" id="158822.LH23_22090"/>
<dbReference type="Pfam" id="PF22673">
    <property type="entry name" value="MCP-like_PDC_1"/>
    <property type="match status" value="1"/>
</dbReference>
<reference evidence="1 2" key="1">
    <citation type="submission" date="2018-06" db="EMBL/GenBank/DDBJ databases">
        <authorList>
            <consortium name="Pathogen Informatics"/>
            <person name="Doyle S."/>
        </authorList>
    </citation>
    <scope>NUCLEOTIDE SEQUENCE [LARGE SCALE GENOMIC DNA]</scope>
    <source>
        <strain evidence="1 2">NCTC12120</strain>
    </source>
</reference>
<dbReference type="Proteomes" id="UP000251197">
    <property type="component" value="Unassembled WGS sequence"/>
</dbReference>
<gene>
    <name evidence="1" type="ORF">NCTC12120_05064</name>
</gene>
<evidence type="ECO:0000313" key="2">
    <source>
        <dbReference type="Proteomes" id="UP000251197"/>
    </source>
</evidence>
<evidence type="ECO:0008006" key="3">
    <source>
        <dbReference type="Google" id="ProtNLM"/>
    </source>
</evidence>
<protein>
    <recommendedName>
        <fullName evidence="3">Cache domain-containing protein</fullName>
    </recommendedName>
</protein>
<accession>A0A2X3JA08</accession>
<evidence type="ECO:0000313" key="1">
    <source>
        <dbReference type="EMBL" id="SQC91884.1"/>
    </source>
</evidence>
<proteinExistence type="predicted"/>
<sequence>MNVPASLIPFTRKIDDIISTTIKATVALAGQVESTLAAFHGDDHKLLLDPAVKRAIQEQIKETLNETPYCSGSGFASHIAGSTEEKEYWLLEWWYKKADGVKKVNLDLDQATQQRLDFRTFEWFKDAQENGQAYIHGPYVDYVCNTSYTLTSAMPVYFHQRFIGVAAIDVLVSEVEEELLPLFNNHKVVLTNLDKRIIFSSYPKYRVGELLNTAEAVEVYNTEYCTLYELIKKKGHKPLK</sequence>
<dbReference type="EMBL" id="UAVU01000008">
    <property type="protein sequence ID" value="SQC91884.1"/>
    <property type="molecule type" value="Genomic_DNA"/>
</dbReference>
<dbReference type="Gene3D" id="3.30.450.20">
    <property type="entry name" value="PAS domain"/>
    <property type="match status" value="1"/>
</dbReference>
<organism evidence="1 2">
    <name type="scientific">Cedecea neteri</name>
    <dbReference type="NCBI Taxonomy" id="158822"/>
    <lineage>
        <taxon>Bacteria</taxon>
        <taxon>Pseudomonadati</taxon>
        <taxon>Pseudomonadota</taxon>
        <taxon>Gammaproteobacteria</taxon>
        <taxon>Enterobacterales</taxon>
        <taxon>Enterobacteriaceae</taxon>
        <taxon>Cedecea</taxon>
    </lineage>
</organism>
<dbReference type="CDD" id="cd12913">
    <property type="entry name" value="PDC1_MCP_like"/>
    <property type="match status" value="1"/>
</dbReference>
<dbReference type="AlphaFoldDB" id="A0A2X3JA08"/>